<sequence length="258" mass="28505">MKKMSMLIALFTLSVNVAQAKQWTQIRIGVEGAYPPFSQTEADGSVTGFDIDIANALCAEMKADCTLIKQDWDGIIPALMARKFDAIVATMDITEERKKRVAFTNKYQHIPARFAALKGTEYQASPAFMAGKKVGVQRATSMDLYISDNYPEAEIKRYGSADEAYLDLKAGRLDYIMADSAAITGGLLEKEGGDKFELVGPKLNDPKWFGEGAGIAVRQQDKDLVDQFNAAIKAIRADGTYQTIQDKYFTFDVYGSEE</sequence>
<accession>A1SYH4</accession>
<name>A1SYH4_PSYIN</name>
<reference evidence="9 10" key="1">
    <citation type="submission" date="2007-01" db="EMBL/GenBank/DDBJ databases">
        <title>Complete sequence of Psychromonas ingrahamii 37.</title>
        <authorList>
            <consortium name="US DOE Joint Genome Institute"/>
            <person name="Copeland A."/>
            <person name="Lucas S."/>
            <person name="Lapidus A."/>
            <person name="Barry K."/>
            <person name="Detter J.C."/>
            <person name="Glavina del Rio T."/>
            <person name="Hammon N."/>
            <person name="Israni S."/>
            <person name="Dalin E."/>
            <person name="Tice H."/>
            <person name="Pitluck S."/>
            <person name="Thompson L.S."/>
            <person name="Brettin T."/>
            <person name="Bruce D."/>
            <person name="Han C."/>
            <person name="Tapia R."/>
            <person name="Schmutz J."/>
            <person name="Larimer F."/>
            <person name="Land M."/>
            <person name="Hauser L."/>
            <person name="Kyrpides N."/>
            <person name="Ivanova N."/>
            <person name="Staley J."/>
            <person name="Richardson P."/>
        </authorList>
    </citation>
    <scope>NUCLEOTIDE SEQUENCE [LARGE SCALE GENOMIC DNA]</scope>
    <source>
        <strain evidence="9 10">37</strain>
    </source>
</reference>
<comment type="similarity">
    <text evidence="2 6">Belongs to the bacterial solute-binding protein 3 family.</text>
</comment>
<feature type="chain" id="PRO_5002638028" evidence="7">
    <location>
        <begin position="21"/>
        <end position="258"/>
    </location>
</feature>
<dbReference type="RefSeq" id="WP_011771093.1">
    <property type="nucleotide sequence ID" value="NC_008709.1"/>
</dbReference>
<evidence type="ECO:0000256" key="2">
    <source>
        <dbReference type="ARBA" id="ARBA00010333"/>
    </source>
</evidence>
<dbReference type="Pfam" id="PF00497">
    <property type="entry name" value="SBP_bac_3"/>
    <property type="match status" value="1"/>
</dbReference>
<dbReference type="CDD" id="cd13703">
    <property type="entry name" value="PBP2_HisJ_LAO"/>
    <property type="match status" value="1"/>
</dbReference>
<proteinExistence type="inferred from homology"/>
<dbReference type="PANTHER" id="PTHR35936:SF17">
    <property type="entry name" value="ARGININE-BINDING EXTRACELLULAR PROTEIN ARTP"/>
    <property type="match status" value="1"/>
</dbReference>
<dbReference type="NCBIfam" id="TIGR01096">
    <property type="entry name" value="3A0103s03R"/>
    <property type="match status" value="1"/>
</dbReference>
<dbReference type="Proteomes" id="UP000000639">
    <property type="component" value="Chromosome"/>
</dbReference>
<dbReference type="GO" id="GO:0030288">
    <property type="term" value="C:outer membrane-bounded periplasmic space"/>
    <property type="evidence" value="ECO:0007669"/>
    <property type="project" value="InterPro"/>
</dbReference>
<dbReference type="InterPro" id="IPR001638">
    <property type="entry name" value="Solute-binding_3/MltF_N"/>
</dbReference>
<evidence type="ECO:0000256" key="7">
    <source>
        <dbReference type="SAM" id="SignalP"/>
    </source>
</evidence>
<evidence type="ECO:0000256" key="6">
    <source>
        <dbReference type="RuleBase" id="RU003744"/>
    </source>
</evidence>
<keyword evidence="4 7" id="KW-0732">Signal</keyword>
<evidence type="ECO:0000259" key="8">
    <source>
        <dbReference type="SMART" id="SM00062"/>
    </source>
</evidence>
<evidence type="ECO:0000256" key="1">
    <source>
        <dbReference type="ARBA" id="ARBA00004418"/>
    </source>
</evidence>
<organism evidence="9 10">
    <name type="scientific">Psychromonas ingrahamii (strain DSM 17664 / CCUG 51855 / 37)</name>
    <dbReference type="NCBI Taxonomy" id="357804"/>
    <lineage>
        <taxon>Bacteria</taxon>
        <taxon>Pseudomonadati</taxon>
        <taxon>Pseudomonadota</taxon>
        <taxon>Gammaproteobacteria</taxon>
        <taxon>Alteromonadales</taxon>
        <taxon>Psychromonadaceae</taxon>
        <taxon>Psychromonas</taxon>
    </lineage>
</organism>
<dbReference type="HOGENOM" id="CLU_019602_18_0_6"/>
<keyword evidence="3" id="KW-0813">Transport</keyword>
<keyword evidence="10" id="KW-1185">Reference proteome</keyword>
<dbReference type="PANTHER" id="PTHR35936">
    <property type="entry name" value="MEMBRANE-BOUND LYTIC MUREIN TRANSGLYCOSYLASE F"/>
    <property type="match status" value="1"/>
</dbReference>
<dbReference type="InterPro" id="IPR005768">
    <property type="entry name" value="Lys_Arg_Orn-bd"/>
</dbReference>
<feature type="domain" description="Solute-binding protein family 3/N-terminal" evidence="8">
    <location>
        <begin position="25"/>
        <end position="252"/>
    </location>
</feature>
<dbReference type="SMART" id="SM00062">
    <property type="entry name" value="PBPb"/>
    <property type="match status" value="1"/>
</dbReference>
<evidence type="ECO:0000313" key="10">
    <source>
        <dbReference type="Proteomes" id="UP000000639"/>
    </source>
</evidence>
<dbReference type="KEGG" id="pin:Ping_2833"/>
<dbReference type="OrthoDB" id="9768183at2"/>
<evidence type="ECO:0000256" key="4">
    <source>
        <dbReference type="ARBA" id="ARBA00022729"/>
    </source>
</evidence>
<keyword evidence="5" id="KW-0574">Periplasm</keyword>
<dbReference type="InterPro" id="IPR018313">
    <property type="entry name" value="SBP_3_CS"/>
</dbReference>
<dbReference type="EMBL" id="CP000510">
    <property type="protein sequence ID" value="ABM04539.1"/>
    <property type="molecule type" value="Genomic_DNA"/>
</dbReference>
<evidence type="ECO:0000256" key="5">
    <source>
        <dbReference type="ARBA" id="ARBA00022764"/>
    </source>
</evidence>
<dbReference type="AlphaFoldDB" id="A1SYH4"/>
<gene>
    <name evidence="9" type="ordered locus">Ping_2833</name>
</gene>
<dbReference type="eggNOG" id="COG0834">
    <property type="taxonomic scope" value="Bacteria"/>
</dbReference>
<dbReference type="Gene3D" id="3.40.190.10">
    <property type="entry name" value="Periplasmic binding protein-like II"/>
    <property type="match status" value="2"/>
</dbReference>
<dbReference type="STRING" id="357804.Ping_2833"/>
<evidence type="ECO:0000313" key="9">
    <source>
        <dbReference type="EMBL" id="ABM04539.1"/>
    </source>
</evidence>
<dbReference type="SUPFAM" id="SSF53850">
    <property type="entry name" value="Periplasmic binding protein-like II"/>
    <property type="match status" value="1"/>
</dbReference>
<protein>
    <submittedName>
        <fullName evidence="9">Amino acid ABC transporter substrate-binding protein, PAAT family</fullName>
    </submittedName>
</protein>
<evidence type="ECO:0000256" key="3">
    <source>
        <dbReference type="ARBA" id="ARBA00022448"/>
    </source>
</evidence>
<dbReference type="PROSITE" id="PS01039">
    <property type="entry name" value="SBP_BACTERIAL_3"/>
    <property type="match status" value="1"/>
</dbReference>
<feature type="signal peptide" evidence="7">
    <location>
        <begin position="1"/>
        <end position="20"/>
    </location>
</feature>
<comment type="subcellular location">
    <subcellularLocation>
        <location evidence="1">Periplasm</location>
    </subcellularLocation>
</comment>